<dbReference type="PROSITE" id="PS51257">
    <property type="entry name" value="PROKAR_LIPOPROTEIN"/>
    <property type="match status" value="1"/>
</dbReference>
<dbReference type="EMBL" id="OUNR01000012">
    <property type="protein sequence ID" value="SPP64788.1"/>
    <property type="molecule type" value="Genomic_DNA"/>
</dbReference>
<dbReference type="RefSeq" id="WP_121989119.1">
    <property type="nucleotide sequence ID" value="NZ_OUNR01000012.1"/>
</dbReference>
<evidence type="ECO:0000313" key="1">
    <source>
        <dbReference type="EMBL" id="SPP64788.1"/>
    </source>
</evidence>
<accession>A0A330L4N4</accession>
<reference evidence="2" key="1">
    <citation type="submission" date="2018-04" db="EMBL/GenBank/DDBJ databases">
        <authorList>
            <person name="Lucker S."/>
            <person name="Sakoula D."/>
        </authorList>
    </citation>
    <scope>NUCLEOTIDE SEQUENCE [LARGE SCALE GENOMIC DNA]</scope>
</reference>
<sequence>MNRILSAVVMACLTIVVITGCRGAGQVYNVKEAPVATATGKELTMEQVQKAIVEAGLSLRWIMTPDKPGHILGTQNARSHTAVVDIDYTTKSYSITYKDSVNLKYNADKQTIHEAYIGWVRNLDNAIKGRLMAASAP</sequence>
<dbReference type="OrthoDB" id="9815328at2"/>
<name>A0A330L4N4_9BACT</name>
<proteinExistence type="predicted"/>
<keyword evidence="2" id="KW-1185">Reference proteome</keyword>
<gene>
    <name evidence="1" type="ORF">NITLEN_20428</name>
</gene>
<protein>
    <submittedName>
        <fullName evidence="1">Putative lipoprotein</fullName>
    </submittedName>
</protein>
<dbReference type="Proteomes" id="UP000248168">
    <property type="component" value="Unassembled WGS sequence"/>
</dbReference>
<evidence type="ECO:0000313" key="2">
    <source>
        <dbReference type="Proteomes" id="UP000248168"/>
    </source>
</evidence>
<dbReference type="InParanoid" id="A0A330L4N4"/>
<organism evidence="1 2">
    <name type="scientific">Nitrospira lenta</name>
    <dbReference type="NCBI Taxonomy" id="1436998"/>
    <lineage>
        <taxon>Bacteria</taxon>
        <taxon>Pseudomonadati</taxon>
        <taxon>Nitrospirota</taxon>
        <taxon>Nitrospiria</taxon>
        <taxon>Nitrospirales</taxon>
        <taxon>Nitrospiraceae</taxon>
        <taxon>Nitrospira</taxon>
    </lineage>
</organism>
<keyword evidence="1" id="KW-0449">Lipoprotein</keyword>
<dbReference type="AlphaFoldDB" id="A0A330L4N4"/>